<gene>
    <name evidence="2" type="ORF">S01H4_21341</name>
</gene>
<protein>
    <submittedName>
        <fullName evidence="2">Uncharacterized protein</fullName>
    </submittedName>
</protein>
<keyword evidence="1" id="KW-0472">Membrane</keyword>
<sequence length="79" mass="9004">PFNYIEVLRISLNDNIIRSGKLNVYSPSIIKSRGNTGLFHFLNMIPLGLGTLRRIKKTRVNIVLSSNPFISIFIVFLKN</sequence>
<evidence type="ECO:0000313" key="2">
    <source>
        <dbReference type="EMBL" id="GAG79283.1"/>
    </source>
</evidence>
<reference evidence="2" key="1">
    <citation type="journal article" date="2014" name="Front. Microbiol.">
        <title>High frequency of phylogenetically diverse reductive dehalogenase-homologous genes in deep subseafloor sedimentary metagenomes.</title>
        <authorList>
            <person name="Kawai M."/>
            <person name="Futagami T."/>
            <person name="Toyoda A."/>
            <person name="Takaki Y."/>
            <person name="Nishi S."/>
            <person name="Hori S."/>
            <person name="Arai W."/>
            <person name="Tsubouchi T."/>
            <person name="Morono Y."/>
            <person name="Uchiyama I."/>
            <person name="Ito T."/>
            <person name="Fujiyama A."/>
            <person name="Inagaki F."/>
            <person name="Takami H."/>
        </authorList>
    </citation>
    <scope>NUCLEOTIDE SEQUENCE</scope>
    <source>
        <strain evidence="2">Expedition CK06-06</strain>
    </source>
</reference>
<keyword evidence="1" id="KW-0812">Transmembrane</keyword>
<accession>X1B517</accession>
<keyword evidence="1" id="KW-1133">Transmembrane helix</keyword>
<feature type="transmembrane region" description="Helical" evidence="1">
    <location>
        <begin position="60"/>
        <end position="77"/>
    </location>
</feature>
<organism evidence="2">
    <name type="scientific">marine sediment metagenome</name>
    <dbReference type="NCBI Taxonomy" id="412755"/>
    <lineage>
        <taxon>unclassified sequences</taxon>
        <taxon>metagenomes</taxon>
        <taxon>ecological metagenomes</taxon>
    </lineage>
</organism>
<feature type="non-terminal residue" evidence="2">
    <location>
        <position position="1"/>
    </location>
</feature>
<evidence type="ECO:0000256" key="1">
    <source>
        <dbReference type="SAM" id="Phobius"/>
    </source>
</evidence>
<name>X1B517_9ZZZZ</name>
<comment type="caution">
    <text evidence="2">The sequence shown here is derived from an EMBL/GenBank/DDBJ whole genome shotgun (WGS) entry which is preliminary data.</text>
</comment>
<dbReference type="AlphaFoldDB" id="X1B517"/>
<proteinExistence type="predicted"/>
<dbReference type="EMBL" id="BART01009655">
    <property type="protein sequence ID" value="GAG79283.1"/>
    <property type="molecule type" value="Genomic_DNA"/>
</dbReference>